<evidence type="ECO:0000256" key="1">
    <source>
        <dbReference type="ARBA" id="ARBA00001936"/>
    </source>
</evidence>
<dbReference type="NCBIfam" id="NF006673">
    <property type="entry name" value="PRK09222.1"/>
    <property type="match status" value="1"/>
</dbReference>
<dbReference type="Proteomes" id="UP001500507">
    <property type="component" value="Unassembled WGS sequence"/>
</dbReference>
<evidence type="ECO:0000313" key="20">
    <source>
        <dbReference type="EMBL" id="GAA0872070.1"/>
    </source>
</evidence>
<comment type="catalytic activity">
    <reaction evidence="14">
        <text>D-threo-isocitrate + NADP(+) = 2-oxoglutarate + CO2 + NADPH</text>
        <dbReference type="Rhea" id="RHEA:19629"/>
        <dbReference type="ChEBI" id="CHEBI:15562"/>
        <dbReference type="ChEBI" id="CHEBI:16526"/>
        <dbReference type="ChEBI" id="CHEBI:16810"/>
        <dbReference type="ChEBI" id="CHEBI:57783"/>
        <dbReference type="ChEBI" id="CHEBI:58349"/>
        <dbReference type="EC" id="1.1.1.42"/>
    </reaction>
</comment>
<evidence type="ECO:0000256" key="10">
    <source>
        <dbReference type="ARBA" id="ARBA00022842"/>
    </source>
</evidence>
<organism evidence="20 21">
    <name type="scientific">Gangjinia marincola</name>
    <dbReference type="NCBI Taxonomy" id="578463"/>
    <lineage>
        <taxon>Bacteria</taxon>
        <taxon>Pseudomonadati</taxon>
        <taxon>Bacteroidota</taxon>
        <taxon>Flavobacteriia</taxon>
        <taxon>Flavobacteriales</taxon>
        <taxon>Flavobacteriaceae</taxon>
        <taxon>Gangjinia</taxon>
    </lineage>
</organism>
<evidence type="ECO:0000259" key="19">
    <source>
        <dbReference type="SMART" id="SM01329"/>
    </source>
</evidence>
<evidence type="ECO:0000256" key="12">
    <source>
        <dbReference type="ARBA" id="ARBA00023002"/>
    </source>
</evidence>
<dbReference type="InterPro" id="IPR019818">
    <property type="entry name" value="IsoCit/isopropylmalate_DH_CS"/>
</dbReference>
<comment type="cofactor">
    <cofactor evidence="1">
        <name>Mn(2+)</name>
        <dbReference type="ChEBI" id="CHEBI:29035"/>
    </cofactor>
</comment>
<evidence type="ECO:0000256" key="14">
    <source>
        <dbReference type="ARBA" id="ARBA00023554"/>
    </source>
</evidence>
<gene>
    <name evidence="20" type="ORF">GCM10009117_12170</name>
</gene>
<evidence type="ECO:0000256" key="11">
    <source>
        <dbReference type="ARBA" id="ARBA00022857"/>
    </source>
</evidence>
<feature type="domain" description="Isopropylmalate dehydrogenase-like" evidence="19">
    <location>
        <begin position="36"/>
        <end position="367"/>
    </location>
</feature>
<evidence type="ECO:0000256" key="3">
    <source>
        <dbReference type="ARBA" id="ARBA00007769"/>
    </source>
</evidence>
<keyword evidence="21" id="KW-1185">Reference proteome</keyword>
<evidence type="ECO:0000256" key="7">
    <source>
        <dbReference type="ARBA" id="ARBA00022435"/>
    </source>
</evidence>
<keyword evidence="11" id="KW-0521">NADP</keyword>
<keyword evidence="10" id="KW-0460">Magnesium</keyword>
<sequence length="520" mass="57340">MKQICDICPITTISDHMENSEVLHPKSYKRINQATTIAVAEGDGIGPEIMRATLNILKAAGANIKTEPIEVGQQVYLSGNSSGITEESWKTISKNKVILKAPITTPQGKGYKSLNVTLRKSLGLFSNVRPVSSLHPYVHTNFPEMDIVVIRENEEDLYAGIEHRQTEDVVQCLKLITRPGCEKIVRYAFEYARAYNRKKVTCMVKDNIMKLTDGLFHTVFKEIAAEYSDIESNAQIIDIGSAKIAASPENFDVIVTSNLYGDIISDIVAEIGGSVGMAGSANVGKNVAMFEAIHGSAPDIAGKKIANPSGLLNGAILMLAHIGQAEVADKIKNAWLTTLEDGIHTADVYQKGKSTKKVNTEEFTEAVIERLGQTPKNLTPSTISKGSGTITIPEYHRKESEKQLLGTDVFIDWKGSDPEEIGNALNQIKAHNLTLKMITNRGVKVFPNGMKETYCTDHWRCRFISKQSTILEKSLQYGEVEYEQIINLLATLHQEGFDVIKTENLYEFDGQRGFSLGQGE</sequence>
<comment type="function">
    <text evidence="18">Catalyzes the oxidative decarboxylation of isocitrate to 2-oxoglutarate and carbon dioxide with the concomitant reduction of NADP(+).</text>
</comment>
<dbReference type="NCBIfam" id="TIGR02924">
    <property type="entry name" value="ICDH_alpha"/>
    <property type="match status" value="1"/>
</dbReference>
<evidence type="ECO:0000256" key="15">
    <source>
        <dbReference type="ARBA" id="ARBA00029765"/>
    </source>
</evidence>
<dbReference type="Pfam" id="PF18324">
    <property type="entry name" value="Isocitrate_DH_C_bact"/>
    <property type="match status" value="1"/>
</dbReference>
<dbReference type="SUPFAM" id="SSF53659">
    <property type="entry name" value="Isocitrate/Isopropylmalate dehydrogenase-like"/>
    <property type="match status" value="1"/>
</dbReference>
<evidence type="ECO:0000256" key="9">
    <source>
        <dbReference type="ARBA" id="ARBA00022723"/>
    </source>
</evidence>
<accession>A0ABP3XUK7</accession>
<evidence type="ECO:0000256" key="4">
    <source>
        <dbReference type="ARBA" id="ARBA00011738"/>
    </source>
</evidence>
<dbReference type="InterPro" id="IPR046997">
    <property type="entry name" value="Isocitrate_DH_TT1725_C_sf"/>
</dbReference>
<comment type="similarity">
    <text evidence="3">Belongs to the isocitrate and isopropylmalate dehydrogenases family.</text>
</comment>
<dbReference type="EMBL" id="BAAAFG010000013">
    <property type="protein sequence ID" value="GAA0872070.1"/>
    <property type="molecule type" value="Genomic_DNA"/>
</dbReference>
<evidence type="ECO:0000256" key="6">
    <source>
        <dbReference type="ARBA" id="ARBA00019562"/>
    </source>
</evidence>
<name>A0ABP3XUK7_9FLAO</name>
<evidence type="ECO:0000256" key="16">
    <source>
        <dbReference type="ARBA" id="ARBA00029990"/>
    </source>
</evidence>
<evidence type="ECO:0000256" key="8">
    <source>
        <dbReference type="ARBA" id="ARBA00022532"/>
    </source>
</evidence>
<keyword evidence="9" id="KW-0479">Metal-binding</keyword>
<comment type="caution">
    <text evidence="20">The sequence shown here is derived from an EMBL/GenBank/DDBJ whole genome shotgun (WGS) entry which is preliminary data.</text>
</comment>
<dbReference type="SMART" id="SM01329">
    <property type="entry name" value="Iso_dh"/>
    <property type="match status" value="1"/>
</dbReference>
<dbReference type="InterPro" id="IPR040978">
    <property type="entry name" value="Isocitrate_DH_TT1725_C"/>
</dbReference>
<keyword evidence="12" id="KW-0560">Oxidoreductase</keyword>
<protein>
    <recommendedName>
        <fullName evidence="6">Isocitrate dehydrogenase [NADP]</fullName>
        <ecNumber evidence="5">1.1.1.42</ecNumber>
    </recommendedName>
    <alternativeName>
        <fullName evidence="15">IDP</fullName>
    </alternativeName>
    <alternativeName>
        <fullName evidence="16">NADP(+)-specific ICDH</fullName>
    </alternativeName>
    <alternativeName>
        <fullName evidence="17">Oxalosuccinate decarboxylase</fullName>
    </alternativeName>
</protein>
<comment type="subunit">
    <text evidence="4">Homodimer.</text>
</comment>
<reference evidence="21" key="1">
    <citation type="journal article" date="2019" name="Int. J. Syst. Evol. Microbiol.">
        <title>The Global Catalogue of Microorganisms (GCM) 10K type strain sequencing project: providing services to taxonomists for standard genome sequencing and annotation.</title>
        <authorList>
            <consortium name="The Broad Institute Genomics Platform"/>
            <consortium name="The Broad Institute Genome Sequencing Center for Infectious Disease"/>
            <person name="Wu L."/>
            <person name="Ma J."/>
        </authorList>
    </citation>
    <scope>NUCLEOTIDE SEQUENCE [LARGE SCALE GENOMIC DNA]</scope>
    <source>
        <strain evidence="21">JCM 16082</strain>
    </source>
</reference>
<proteinExistence type="inferred from homology"/>
<keyword evidence="7" id="KW-0329">Glyoxylate bypass</keyword>
<dbReference type="Gene3D" id="3.40.718.10">
    <property type="entry name" value="Isopropylmalate Dehydrogenase"/>
    <property type="match status" value="1"/>
</dbReference>
<evidence type="ECO:0000256" key="5">
    <source>
        <dbReference type="ARBA" id="ARBA00013013"/>
    </source>
</evidence>
<dbReference type="PROSITE" id="PS00470">
    <property type="entry name" value="IDH_IMDH"/>
    <property type="match status" value="1"/>
</dbReference>
<dbReference type="EC" id="1.1.1.42" evidence="5"/>
<evidence type="ECO:0000256" key="2">
    <source>
        <dbReference type="ARBA" id="ARBA00001946"/>
    </source>
</evidence>
<dbReference type="InterPro" id="IPR024084">
    <property type="entry name" value="IsoPropMal-DH-like_dom"/>
</dbReference>
<evidence type="ECO:0000256" key="13">
    <source>
        <dbReference type="ARBA" id="ARBA00023211"/>
    </source>
</evidence>
<comment type="cofactor">
    <cofactor evidence="2">
        <name>Mg(2+)</name>
        <dbReference type="ChEBI" id="CHEBI:18420"/>
    </cofactor>
</comment>
<dbReference type="Pfam" id="PF00180">
    <property type="entry name" value="Iso_dh"/>
    <property type="match status" value="1"/>
</dbReference>
<keyword evidence="13" id="KW-0464">Manganese</keyword>
<dbReference type="PANTHER" id="PTHR11835">
    <property type="entry name" value="DECARBOXYLATING DEHYDROGENASES-ISOCITRATE, ISOPROPYLMALATE, TARTRATE"/>
    <property type="match status" value="1"/>
</dbReference>
<keyword evidence="8" id="KW-0816">Tricarboxylic acid cycle</keyword>
<dbReference type="InterPro" id="IPR014273">
    <property type="entry name" value="Isocitrate_DH_bac-typ"/>
</dbReference>
<dbReference type="Gene3D" id="3.30.70.1570">
    <property type="match status" value="1"/>
</dbReference>
<evidence type="ECO:0000256" key="18">
    <source>
        <dbReference type="ARBA" id="ARBA00046127"/>
    </source>
</evidence>
<evidence type="ECO:0000256" key="17">
    <source>
        <dbReference type="ARBA" id="ARBA00031098"/>
    </source>
</evidence>
<dbReference type="PANTHER" id="PTHR11835:SF43">
    <property type="entry name" value="ISOPROPYLMALATE DEHYDROGENASE-LIKE DOMAIN-CONTAINING PROTEIN"/>
    <property type="match status" value="1"/>
</dbReference>
<evidence type="ECO:0000313" key="21">
    <source>
        <dbReference type="Proteomes" id="UP001500507"/>
    </source>
</evidence>